<evidence type="ECO:0000256" key="7">
    <source>
        <dbReference type="ARBA" id="ARBA00023163"/>
    </source>
</evidence>
<organism evidence="11 12">
    <name type="scientific">Lupinus luteus</name>
    <name type="common">European yellow lupine</name>
    <dbReference type="NCBI Taxonomy" id="3873"/>
    <lineage>
        <taxon>Eukaryota</taxon>
        <taxon>Viridiplantae</taxon>
        <taxon>Streptophyta</taxon>
        <taxon>Embryophyta</taxon>
        <taxon>Tracheophyta</taxon>
        <taxon>Spermatophyta</taxon>
        <taxon>Magnoliopsida</taxon>
        <taxon>eudicotyledons</taxon>
        <taxon>Gunneridae</taxon>
        <taxon>Pentapetalae</taxon>
        <taxon>rosids</taxon>
        <taxon>fabids</taxon>
        <taxon>Fabales</taxon>
        <taxon>Fabaceae</taxon>
        <taxon>Papilionoideae</taxon>
        <taxon>50 kb inversion clade</taxon>
        <taxon>genistoids sensu lato</taxon>
        <taxon>core genistoids</taxon>
        <taxon>Genisteae</taxon>
        <taxon>Lupinus</taxon>
    </lineage>
</organism>
<dbReference type="PROSITE" id="PS00028">
    <property type="entry name" value="ZINC_FINGER_C2H2_1"/>
    <property type="match status" value="1"/>
</dbReference>
<dbReference type="Pfam" id="PF23115">
    <property type="entry name" value="zf-C2H2_STOP2_3rd"/>
    <property type="match status" value="1"/>
</dbReference>
<dbReference type="PANTHER" id="PTHR46352:SF8">
    <property type="entry name" value="PROTEIN SENSITIVE TO PROTON RHIZOTOXICITY 2"/>
    <property type="match status" value="1"/>
</dbReference>
<sequence>MPTATSGTNFSNAPEGLPHVTGYLIAPSSGYGPSYSSSLLFYLSVLEEKFNELQNLVGVICPLQQTLNNLPNSMAVSNMNSTIQEIIVAANSMMGSLGSTTPGTNTTTFTEQQLHQQHQSNSDNNNRSMLCSSNICPDNIREHSFFSNIEANELDWFAESYDNKNNSNSTGNIKDDDNDGCVGELSYRDETDIIEFDAIDLLASYRHFCHVCGKGFKRDANLRMHMRAHGDEYKTIEALSNPMKNKGITLSEGERSGCFMSTKPIKKKYSCPQEGCRWNKKHAKFQPLKSMICVKNHYKRIHCPKIYVCKRCNLKQFSVLSDLKTHEKHCGDPKWECSCGNTFSRKDKLLGHVALFVGLSSHSGKLEHKALQQQIDGTSR</sequence>
<evidence type="ECO:0000313" key="12">
    <source>
        <dbReference type="Proteomes" id="UP001497480"/>
    </source>
</evidence>
<evidence type="ECO:0000256" key="2">
    <source>
        <dbReference type="ARBA" id="ARBA00022723"/>
    </source>
</evidence>
<dbReference type="Pfam" id="PF23118">
    <property type="entry name" value="zf-C2H2_STOP2_C"/>
    <property type="match status" value="1"/>
</dbReference>
<dbReference type="InterPro" id="IPR013087">
    <property type="entry name" value="Znf_C2H2_type"/>
</dbReference>
<evidence type="ECO:0000256" key="6">
    <source>
        <dbReference type="ARBA" id="ARBA00023015"/>
    </source>
</evidence>
<dbReference type="PROSITE" id="PS50157">
    <property type="entry name" value="ZINC_FINGER_C2H2_2"/>
    <property type="match status" value="1"/>
</dbReference>
<dbReference type="Proteomes" id="UP001497480">
    <property type="component" value="Unassembled WGS sequence"/>
</dbReference>
<dbReference type="AlphaFoldDB" id="A0AAV1W4K6"/>
<evidence type="ECO:0000313" key="11">
    <source>
        <dbReference type="EMBL" id="CAL0304051.1"/>
    </source>
</evidence>
<keyword evidence="8" id="KW-0539">Nucleus</keyword>
<comment type="subcellular location">
    <subcellularLocation>
        <location evidence="1">Nucleus</location>
    </subcellularLocation>
</comment>
<dbReference type="SMART" id="SM00355">
    <property type="entry name" value="ZnF_C2H2"/>
    <property type="match status" value="3"/>
</dbReference>
<keyword evidence="5" id="KW-0862">Zinc</keyword>
<keyword evidence="6" id="KW-0805">Transcription regulation</keyword>
<evidence type="ECO:0000256" key="3">
    <source>
        <dbReference type="ARBA" id="ARBA00022737"/>
    </source>
</evidence>
<evidence type="ECO:0000256" key="9">
    <source>
        <dbReference type="PROSITE-ProRule" id="PRU00042"/>
    </source>
</evidence>
<feature type="domain" description="C2H2-type" evidence="10">
    <location>
        <begin position="207"/>
        <end position="234"/>
    </location>
</feature>
<evidence type="ECO:0000256" key="1">
    <source>
        <dbReference type="ARBA" id="ARBA00004123"/>
    </source>
</evidence>
<dbReference type="Gene3D" id="3.30.160.60">
    <property type="entry name" value="Classic Zinc Finger"/>
    <property type="match status" value="2"/>
</dbReference>
<proteinExistence type="predicted"/>
<evidence type="ECO:0000256" key="8">
    <source>
        <dbReference type="ARBA" id="ARBA00023242"/>
    </source>
</evidence>
<keyword evidence="7" id="KW-0804">Transcription</keyword>
<evidence type="ECO:0000259" key="10">
    <source>
        <dbReference type="PROSITE" id="PS50157"/>
    </source>
</evidence>
<gene>
    <name evidence="11" type="ORF">LLUT_LOCUS5111</name>
</gene>
<evidence type="ECO:0000256" key="4">
    <source>
        <dbReference type="ARBA" id="ARBA00022771"/>
    </source>
</evidence>
<name>A0AAV1W4K6_LUPLU</name>
<dbReference type="Pfam" id="PF22995">
    <property type="entry name" value="C2CH-3rd_BIRD-IDD"/>
    <property type="match status" value="1"/>
</dbReference>
<accession>A0AAV1W4K6</accession>
<keyword evidence="3" id="KW-0677">Repeat</keyword>
<dbReference type="InterPro" id="IPR036236">
    <property type="entry name" value="Znf_C2H2_sf"/>
</dbReference>
<protein>
    <recommendedName>
        <fullName evidence="10">C2H2-type domain-containing protein</fullName>
    </recommendedName>
</protein>
<dbReference type="SUPFAM" id="SSF57667">
    <property type="entry name" value="beta-beta-alpha zinc fingers"/>
    <property type="match status" value="1"/>
</dbReference>
<dbReference type="InterPro" id="IPR044300">
    <property type="entry name" value="STOP1/2"/>
</dbReference>
<dbReference type="GO" id="GO:0010447">
    <property type="term" value="P:response to acidic pH"/>
    <property type="evidence" value="ECO:0007669"/>
    <property type="project" value="InterPro"/>
</dbReference>
<dbReference type="InterPro" id="IPR059161">
    <property type="entry name" value="Znf-C2H2_STOP1/2_3rd"/>
</dbReference>
<dbReference type="GO" id="GO:0008270">
    <property type="term" value="F:zinc ion binding"/>
    <property type="evidence" value="ECO:0007669"/>
    <property type="project" value="UniProtKB-KW"/>
</dbReference>
<dbReference type="EMBL" id="CAXHTB010000003">
    <property type="protein sequence ID" value="CAL0304051.1"/>
    <property type="molecule type" value="Genomic_DNA"/>
</dbReference>
<keyword evidence="12" id="KW-1185">Reference proteome</keyword>
<comment type="caution">
    <text evidence="11">The sequence shown here is derived from an EMBL/GenBank/DDBJ whole genome shotgun (WGS) entry which is preliminary data.</text>
</comment>
<keyword evidence="2" id="KW-0479">Metal-binding</keyword>
<reference evidence="11 12" key="1">
    <citation type="submission" date="2024-03" db="EMBL/GenBank/DDBJ databases">
        <authorList>
            <person name="Martinez-Hernandez J."/>
        </authorList>
    </citation>
    <scope>NUCLEOTIDE SEQUENCE [LARGE SCALE GENOMIC DNA]</scope>
</reference>
<dbReference type="PANTHER" id="PTHR46352">
    <property type="entry name" value="PROTEIN SENSITIVE TO PROTON RHIZOTOXICITY 1"/>
    <property type="match status" value="1"/>
</dbReference>
<dbReference type="InterPro" id="IPR055187">
    <property type="entry name" value="C2CH-3rd_BIRD-IDD"/>
</dbReference>
<dbReference type="InterPro" id="IPR058196">
    <property type="entry name" value="zf-C2H2_STOP1/2_C"/>
</dbReference>
<keyword evidence="4 9" id="KW-0863">Zinc-finger</keyword>
<dbReference type="GO" id="GO:0010044">
    <property type="term" value="P:response to aluminum ion"/>
    <property type="evidence" value="ECO:0007669"/>
    <property type="project" value="InterPro"/>
</dbReference>
<evidence type="ECO:0000256" key="5">
    <source>
        <dbReference type="ARBA" id="ARBA00022833"/>
    </source>
</evidence>